<organism evidence="8 9">
    <name type="scientific">Histidinibacterium aquaticum</name>
    <dbReference type="NCBI Taxonomy" id="2613962"/>
    <lineage>
        <taxon>Bacteria</taxon>
        <taxon>Pseudomonadati</taxon>
        <taxon>Pseudomonadota</taxon>
        <taxon>Alphaproteobacteria</taxon>
        <taxon>Rhodobacterales</taxon>
        <taxon>Paracoccaceae</taxon>
        <taxon>Histidinibacterium</taxon>
    </lineage>
</organism>
<evidence type="ECO:0000256" key="1">
    <source>
        <dbReference type="ARBA" id="ARBA00004651"/>
    </source>
</evidence>
<feature type="transmembrane region" description="Helical" evidence="6">
    <location>
        <begin position="59"/>
        <end position="86"/>
    </location>
</feature>
<dbReference type="PANTHER" id="PTHR36115:SF4">
    <property type="entry name" value="MEMBRANE PROTEIN"/>
    <property type="match status" value="1"/>
</dbReference>
<comment type="caution">
    <text evidence="8">The sequence shown here is derived from an EMBL/GenBank/DDBJ whole genome shotgun (WGS) entry which is preliminary data.</text>
</comment>
<dbReference type="Proteomes" id="UP000326554">
    <property type="component" value="Unassembled WGS sequence"/>
</dbReference>
<evidence type="ECO:0000313" key="9">
    <source>
        <dbReference type="Proteomes" id="UP000326554"/>
    </source>
</evidence>
<accession>A0A5J5GK90</accession>
<feature type="transmembrane region" description="Helical" evidence="6">
    <location>
        <begin position="32"/>
        <end position="52"/>
    </location>
</feature>
<evidence type="ECO:0000256" key="3">
    <source>
        <dbReference type="ARBA" id="ARBA00022692"/>
    </source>
</evidence>
<keyword evidence="5 6" id="KW-0472">Membrane</keyword>
<gene>
    <name evidence="8" type="ORF">F3S47_05570</name>
</gene>
<protein>
    <submittedName>
        <fullName evidence="8">RDD family protein</fullName>
    </submittedName>
</protein>
<dbReference type="EMBL" id="VYQE01000002">
    <property type="protein sequence ID" value="KAA9008736.1"/>
    <property type="molecule type" value="Genomic_DNA"/>
</dbReference>
<keyword evidence="3 6" id="KW-0812">Transmembrane</keyword>
<name>A0A5J5GK90_9RHOB</name>
<dbReference type="GO" id="GO:0005886">
    <property type="term" value="C:plasma membrane"/>
    <property type="evidence" value="ECO:0007669"/>
    <property type="project" value="UniProtKB-SubCell"/>
</dbReference>
<keyword evidence="2" id="KW-1003">Cell membrane</keyword>
<feature type="transmembrane region" description="Helical" evidence="6">
    <location>
        <begin position="106"/>
        <end position="132"/>
    </location>
</feature>
<sequence>MYAEPRNSFTQSRLPDPIRRPDFYAGVTGKRFAAWLVDMVLIGIVCVLLLPFTAFTGIFFFPLMMLFVGFLYRWGTIAAGSGTWGMRLMGMELREADGHRLSNATAFAHTLGYTISIAFPILQAISIVLMLISDRKQGLTDHILGTALLNRPAV</sequence>
<dbReference type="PANTHER" id="PTHR36115">
    <property type="entry name" value="PROLINE-RICH ANTIGEN HOMOLOG-RELATED"/>
    <property type="match status" value="1"/>
</dbReference>
<evidence type="ECO:0000256" key="5">
    <source>
        <dbReference type="ARBA" id="ARBA00023136"/>
    </source>
</evidence>
<keyword evidence="9" id="KW-1185">Reference proteome</keyword>
<evidence type="ECO:0000259" key="7">
    <source>
        <dbReference type="Pfam" id="PF06271"/>
    </source>
</evidence>
<evidence type="ECO:0000313" key="8">
    <source>
        <dbReference type="EMBL" id="KAA9008736.1"/>
    </source>
</evidence>
<evidence type="ECO:0000256" key="2">
    <source>
        <dbReference type="ARBA" id="ARBA00022475"/>
    </source>
</evidence>
<evidence type="ECO:0000256" key="4">
    <source>
        <dbReference type="ARBA" id="ARBA00022989"/>
    </source>
</evidence>
<dbReference type="InterPro" id="IPR051791">
    <property type="entry name" value="Pra-immunoreactive"/>
</dbReference>
<dbReference type="RefSeq" id="WP_150444269.1">
    <property type="nucleotide sequence ID" value="NZ_VYQE01000002.1"/>
</dbReference>
<proteinExistence type="predicted"/>
<evidence type="ECO:0000256" key="6">
    <source>
        <dbReference type="SAM" id="Phobius"/>
    </source>
</evidence>
<reference evidence="8 9" key="1">
    <citation type="submission" date="2019-09" db="EMBL/GenBank/DDBJ databases">
        <authorList>
            <person name="Park J.-S."/>
            <person name="Choi H.-J."/>
        </authorList>
    </citation>
    <scope>NUCLEOTIDE SEQUENCE [LARGE SCALE GENOMIC DNA]</scope>
    <source>
        <strain evidence="8 9">176SS1-4</strain>
    </source>
</reference>
<feature type="domain" description="RDD" evidence="7">
    <location>
        <begin position="28"/>
        <end position="144"/>
    </location>
</feature>
<comment type="subcellular location">
    <subcellularLocation>
        <location evidence="1">Cell membrane</location>
        <topology evidence="1">Multi-pass membrane protein</topology>
    </subcellularLocation>
</comment>
<dbReference type="AlphaFoldDB" id="A0A5J5GK90"/>
<dbReference type="InterPro" id="IPR010432">
    <property type="entry name" value="RDD"/>
</dbReference>
<keyword evidence="4 6" id="KW-1133">Transmembrane helix</keyword>
<dbReference type="Pfam" id="PF06271">
    <property type="entry name" value="RDD"/>
    <property type="match status" value="1"/>
</dbReference>